<dbReference type="PIRSF" id="PIRSF001267">
    <property type="entry name" value="Pyrophosphatase_GppA_Ppx"/>
    <property type="match status" value="1"/>
</dbReference>
<evidence type="ECO:0000256" key="1">
    <source>
        <dbReference type="ARBA" id="ARBA00022801"/>
    </source>
</evidence>
<dbReference type="Gene3D" id="3.30.420.40">
    <property type="match status" value="1"/>
</dbReference>
<reference evidence="5" key="1">
    <citation type="journal article" date="2019" name="Int. J. Syst. Evol. Microbiol.">
        <title>The Global Catalogue of Microorganisms (GCM) 10K type strain sequencing project: providing services to taxonomists for standard genome sequencing and annotation.</title>
        <authorList>
            <consortium name="The Broad Institute Genomics Platform"/>
            <consortium name="The Broad Institute Genome Sequencing Center for Infectious Disease"/>
            <person name="Wu L."/>
            <person name="Ma J."/>
        </authorList>
    </citation>
    <scope>NUCLEOTIDE SEQUENCE [LARGE SCALE GENOMIC DNA]</scope>
    <source>
        <strain evidence="5">CECT 7706</strain>
    </source>
</reference>
<feature type="domain" description="Ppx/GppA phosphatase N-terminal" evidence="2">
    <location>
        <begin position="17"/>
        <end position="308"/>
    </location>
</feature>
<dbReference type="Pfam" id="PF02541">
    <property type="entry name" value="Ppx-GppA"/>
    <property type="match status" value="1"/>
</dbReference>
<organism evidence="4 5">
    <name type="scientific">Cyclobacterium jeungdonense</name>
    <dbReference type="NCBI Taxonomy" id="708087"/>
    <lineage>
        <taxon>Bacteria</taxon>
        <taxon>Pseudomonadati</taxon>
        <taxon>Bacteroidota</taxon>
        <taxon>Cytophagia</taxon>
        <taxon>Cytophagales</taxon>
        <taxon>Cyclobacteriaceae</taxon>
        <taxon>Cyclobacterium</taxon>
    </lineage>
</organism>
<dbReference type="CDD" id="cd24006">
    <property type="entry name" value="ASKHA_NBD_PPX_GppA"/>
    <property type="match status" value="1"/>
</dbReference>
<dbReference type="Gene3D" id="1.10.3210.10">
    <property type="entry name" value="Hypothetical protein af1432"/>
    <property type="match status" value="1"/>
</dbReference>
<dbReference type="InterPro" id="IPR030673">
    <property type="entry name" value="PyroPPase_GppA_Ppx"/>
</dbReference>
<protein>
    <submittedName>
        <fullName evidence="4">Ppx/GppA phosphatase family protein</fullName>
    </submittedName>
</protein>
<dbReference type="PANTHER" id="PTHR30005">
    <property type="entry name" value="EXOPOLYPHOSPHATASE"/>
    <property type="match status" value="1"/>
</dbReference>
<dbReference type="EMBL" id="JAUFQS010000003">
    <property type="protein sequence ID" value="MDN3686467.1"/>
    <property type="molecule type" value="Genomic_DNA"/>
</dbReference>
<evidence type="ECO:0000313" key="5">
    <source>
        <dbReference type="Proteomes" id="UP001236663"/>
    </source>
</evidence>
<feature type="domain" description="Ppx/GppA phosphatase C-terminal" evidence="3">
    <location>
        <begin position="324"/>
        <end position="480"/>
    </location>
</feature>
<dbReference type="SUPFAM" id="SSF109604">
    <property type="entry name" value="HD-domain/PDEase-like"/>
    <property type="match status" value="1"/>
</dbReference>
<dbReference type="InterPro" id="IPR050273">
    <property type="entry name" value="GppA/Ppx_hydrolase"/>
</dbReference>
<dbReference type="InterPro" id="IPR048950">
    <property type="entry name" value="Ppx_GppA_C"/>
</dbReference>
<evidence type="ECO:0000259" key="3">
    <source>
        <dbReference type="Pfam" id="PF21447"/>
    </source>
</evidence>
<dbReference type="InterPro" id="IPR043129">
    <property type="entry name" value="ATPase_NBD"/>
</dbReference>
<evidence type="ECO:0000313" key="4">
    <source>
        <dbReference type="EMBL" id="MDN3686467.1"/>
    </source>
</evidence>
<evidence type="ECO:0000259" key="2">
    <source>
        <dbReference type="Pfam" id="PF02541"/>
    </source>
</evidence>
<keyword evidence="5" id="KW-1185">Reference proteome</keyword>
<dbReference type="Gene3D" id="3.30.420.150">
    <property type="entry name" value="Exopolyphosphatase. Domain 2"/>
    <property type="match status" value="1"/>
</dbReference>
<gene>
    <name evidence="4" type="ORF">QWZ15_01390</name>
</gene>
<dbReference type="RefSeq" id="WP_163384633.1">
    <property type="nucleotide sequence ID" value="NZ_JAUFQS010000003.1"/>
</dbReference>
<comment type="caution">
    <text evidence="4">The sequence shown here is derived from an EMBL/GenBank/DDBJ whole genome shotgun (WGS) entry which is preliminary data.</text>
</comment>
<dbReference type="InterPro" id="IPR003695">
    <property type="entry name" value="Ppx_GppA_N"/>
</dbReference>
<dbReference type="Pfam" id="PF21447">
    <property type="entry name" value="Ppx-GppA_III"/>
    <property type="match status" value="1"/>
</dbReference>
<keyword evidence="1" id="KW-0378">Hydrolase</keyword>
<dbReference type="SUPFAM" id="SSF53067">
    <property type="entry name" value="Actin-like ATPase domain"/>
    <property type="match status" value="2"/>
</dbReference>
<sequence>MNLAAIDIGTNSIHMIIVKLQPESRFDILMQEKSMVKLGAGVFANNELSPQALDMGVETIKRYVQLADQYGVDDIIVNATSASREAKNGREFLDRLIHEAGISPRLISGKEESRLIFKAVKKAISIRKEKVLVLDIGGGSTEAVVGDENQVYFGNSMKLGVLRLLDRVGHQEPLSKKEEKALNLHIRQAASKIMEKALETGFDKVVGTSGTIRSLAEACLEKSQNPSPESVNAEEIHVKDLIKLRDKLSTASPEIRATIPGISSNRADAIHLGAILLVALLEMAKTEKITISDASLREGMILQYIEKHKLQIGEENQGKNLKEKSCFWLANRFETELDAKKHISGLALQLFDQLKHLHQAGDMERSLLYHASLIFDVGLYVKFQDYHKHSRYLINNSQLRGFTNEEVLLLGHLARYHRKKGPKKKHKKFKKLSSTQRKQVKLLAGILRIAIGLDKTKNQWVQTVYCIPTASKIQIQVFAEENIALELWEAQRFSDTLTSYLNKDIELIAG</sequence>
<dbReference type="Proteomes" id="UP001236663">
    <property type="component" value="Unassembled WGS sequence"/>
</dbReference>
<proteinExistence type="predicted"/>
<accession>A0ABT8C314</accession>
<dbReference type="PANTHER" id="PTHR30005:SF0">
    <property type="entry name" value="RETROGRADE REGULATION PROTEIN 2"/>
    <property type="match status" value="1"/>
</dbReference>
<name>A0ABT8C314_9BACT</name>